<feature type="compositionally biased region" description="Low complexity" evidence="1">
    <location>
        <begin position="109"/>
        <end position="124"/>
    </location>
</feature>
<accession>A0A4Q2DS09</accession>
<keyword evidence="4" id="KW-1185">Reference proteome</keyword>
<gene>
    <name evidence="3" type="ORF">EST38_g3466</name>
</gene>
<comment type="caution">
    <text evidence="3">The sequence shown here is derived from an EMBL/GenBank/DDBJ whole genome shotgun (WGS) entry which is preliminary data.</text>
</comment>
<evidence type="ECO:0000313" key="4">
    <source>
        <dbReference type="Proteomes" id="UP000290288"/>
    </source>
</evidence>
<dbReference type="InterPro" id="IPR007320">
    <property type="entry name" value="PDCD2_C"/>
</dbReference>
<dbReference type="Pfam" id="PF04194">
    <property type="entry name" value="PDCD2_C"/>
    <property type="match status" value="1"/>
</dbReference>
<reference evidence="3 4" key="1">
    <citation type="submission" date="2019-01" db="EMBL/GenBank/DDBJ databases">
        <title>Draft genome sequence of Psathyrella aberdarensis IHI B618.</title>
        <authorList>
            <person name="Buettner E."/>
            <person name="Kellner H."/>
        </authorList>
    </citation>
    <scope>NUCLEOTIDE SEQUENCE [LARGE SCALE GENOMIC DNA]</scope>
    <source>
        <strain evidence="3 4">IHI B618</strain>
    </source>
</reference>
<dbReference type="STRING" id="2316362.A0A4Q2DS09"/>
<feature type="domain" description="Programmed cell death protein 2 C-terminal" evidence="2">
    <location>
        <begin position="223"/>
        <end position="385"/>
    </location>
</feature>
<evidence type="ECO:0000259" key="2">
    <source>
        <dbReference type="Pfam" id="PF04194"/>
    </source>
</evidence>
<protein>
    <recommendedName>
        <fullName evidence="2">Programmed cell death protein 2 C-terminal domain-containing protein</fullName>
    </recommendedName>
</protein>
<dbReference type="GO" id="GO:0030490">
    <property type="term" value="P:maturation of SSU-rRNA"/>
    <property type="evidence" value="ECO:0007669"/>
    <property type="project" value="TreeGrafter"/>
</dbReference>
<feature type="region of interest" description="Disordered" evidence="1">
    <location>
        <begin position="101"/>
        <end position="146"/>
    </location>
</feature>
<dbReference type="GO" id="GO:0005737">
    <property type="term" value="C:cytoplasm"/>
    <property type="evidence" value="ECO:0007669"/>
    <property type="project" value="InterPro"/>
</dbReference>
<dbReference type="EMBL" id="SDEE01000073">
    <property type="protein sequence ID" value="RXW22406.1"/>
    <property type="molecule type" value="Genomic_DNA"/>
</dbReference>
<evidence type="ECO:0000313" key="3">
    <source>
        <dbReference type="EMBL" id="RXW22406.1"/>
    </source>
</evidence>
<sequence length="387" mass="42536">MELLVQMWCPFEDSPMDRALYLWGCARAGCQGGDGTVRAWRGLRYNEKYAIKLELKLAKQREREQQKADALAEEAKKKAAGKINPFSMKNSTSAPNPFGLGAQLFGDVSPSSGQGGSATTAGAAKVDDDEEFSSDDDDDSASEKSLVTAMASTSISDSESPWKAAPSYPALYLSTVSEYISAPPKFKLPPGTQIIDPSEEDGKAGGKDVAWASEGYENSLDVDQVFDKFSKRVESEPEQCVRYELKGAPLPFSSDATFKRLFPDPKQEPLPVTKPAFKVVQPQKRVYDPSSIPACPSCGSPRVFECQLMPNVINVLSISPGGEKLTDEQRRKAVEKVLKKGDKDARGSMEWGTCMIFSCEKDCCLDANKKESKEAWREEYVLVQWDV</sequence>
<proteinExistence type="predicted"/>
<dbReference type="PANTHER" id="PTHR47524:SF1">
    <property type="entry name" value="20S RRNA ACCUMULATION PROTEIN 4"/>
    <property type="match status" value="1"/>
</dbReference>
<dbReference type="Proteomes" id="UP000290288">
    <property type="component" value="Unassembled WGS sequence"/>
</dbReference>
<dbReference type="OrthoDB" id="443682at2759"/>
<evidence type="ECO:0000256" key="1">
    <source>
        <dbReference type="SAM" id="MobiDB-lite"/>
    </source>
</evidence>
<dbReference type="PANTHER" id="PTHR47524">
    <property type="entry name" value="20S RRNA ACCUMULATION PROTEIN 4"/>
    <property type="match status" value="1"/>
</dbReference>
<organism evidence="3 4">
    <name type="scientific">Candolleomyces aberdarensis</name>
    <dbReference type="NCBI Taxonomy" id="2316362"/>
    <lineage>
        <taxon>Eukaryota</taxon>
        <taxon>Fungi</taxon>
        <taxon>Dikarya</taxon>
        <taxon>Basidiomycota</taxon>
        <taxon>Agaricomycotina</taxon>
        <taxon>Agaricomycetes</taxon>
        <taxon>Agaricomycetidae</taxon>
        <taxon>Agaricales</taxon>
        <taxon>Agaricineae</taxon>
        <taxon>Psathyrellaceae</taxon>
        <taxon>Candolleomyces</taxon>
    </lineage>
</organism>
<dbReference type="AlphaFoldDB" id="A0A4Q2DS09"/>
<name>A0A4Q2DS09_9AGAR</name>
<feature type="compositionally biased region" description="Acidic residues" evidence="1">
    <location>
        <begin position="127"/>
        <end position="140"/>
    </location>
</feature>